<accession>A0ABQ5EKX4</accession>
<proteinExistence type="predicted"/>
<reference evidence="1" key="2">
    <citation type="submission" date="2022-01" db="EMBL/GenBank/DDBJ databases">
        <authorList>
            <person name="Yamashiro T."/>
            <person name="Shiraishi A."/>
            <person name="Satake H."/>
            <person name="Nakayama K."/>
        </authorList>
    </citation>
    <scope>NUCLEOTIDE SEQUENCE</scope>
</reference>
<reference evidence="1" key="1">
    <citation type="journal article" date="2022" name="Int. J. Mol. Sci.">
        <title>Draft Genome of Tanacetum Coccineum: Genomic Comparison of Closely Related Tanacetum-Family Plants.</title>
        <authorList>
            <person name="Yamashiro T."/>
            <person name="Shiraishi A."/>
            <person name="Nakayama K."/>
            <person name="Satake H."/>
        </authorList>
    </citation>
    <scope>NUCLEOTIDE SEQUENCE</scope>
</reference>
<dbReference type="EMBL" id="BQNB010016419">
    <property type="protein sequence ID" value="GJT51565.1"/>
    <property type="molecule type" value="Genomic_DNA"/>
</dbReference>
<dbReference type="Proteomes" id="UP001151760">
    <property type="component" value="Unassembled WGS sequence"/>
</dbReference>
<keyword evidence="2" id="KW-1185">Reference proteome</keyword>
<evidence type="ECO:0000313" key="1">
    <source>
        <dbReference type="EMBL" id="GJT51565.1"/>
    </source>
</evidence>
<organism evidence="1 2">
    <name type="scientific">Tanacetum coccineum</name>
    <dbReference type="NCBI Taxonomy" id="301880"/>
    <lineage>
        <taxon>Eukaryota</taxon>
        <taxon>Viridiplantae</taxon>
        <taxon>Streptophyta</taxon>
        <taxon>Embryophyta</taxon>
        <taxon>Tracheophyta</taxon>
        <taxon>Spermatophyta</taxon>
        <taxon>Magnoliopsida</taxon>
        <taxon>eudicotyledons</taxon>
        <taxon>Gunneridae</taxon>
        <taxon>Pentapetalae</taxon>
        <taxon>asterids</taxon>
        <taxon>campanulids</taxon>
        <taxon>Asterales</taxon>
        <taxon>Asteraceae</taxon>
        <taxon>Asteroideae</taxon>
        <taxon>Anthemideae</taxon>
        <taxon>Anthemidinae</taxon>
        <taxon>Tanacetum</taxon>
    </lineage>
</organism>
<evidence type="ECO:0000313" key="2">
    <source>
        <dbReference type="Proteomes" id="UP001151760"/>
    </source>
</evidence>
<sequence>MELNELTPEFKKWEQILCKNVLCLSGNKGHPNGSLSYMIYCLAIEQPFNLAYYMVKRMVSTSHRTNMVLPYAMLPTHLFRHVAAMQPNPLTLAFTLTPHIMVPLRKERVKRNVGKDKKAHPPTDSSSYIEVDGLSSSNLSPRTYVRELPIIESVSTEFKQTKGMLKCIRKTLSKLKKKLEKVRAKGMVFGRLARYGCLFLTL</sequence>
<name>A0ABQ5EKX4_9ASTR</name>
<comment type="caution">
    <text evidence="1">The sequence shown here is derived from an EMBL/GenBank/DDBJ whole genome shotgun (WGS) entry which is preliminary data.</text>
</comment>
<protein>
    <submittedName>
        <fullName evidence="1">Uncharacterized protein</fullName>
    </submittedName>
</protein>
<gene>
    <name evidence="1" type="ORF">Tco_0977722</name>
</gene>